<name>A0A481RIP4_HALEZ</name>
<dbReference type="RefSeq" id="WP_129452484.1">
    <property type="nucleotide sequence ID" value="NZ_CP034940.1"/>
</dbReference>
<dbReference type="GO" id="GO:0016757">
    <property type="term" value="F:glycosyltransferase activity"/>
    <property type="evidence" value="ECO:0007669"/>
    <property type="project" value="InterPro"/>
</dbReference>
<dbReference type="Pfam" id="PF00534">
    <property type="entry name" value="Glycos_transf_1"/>
    <property type="match status" value="1"/>
</dbReference>
<keyword evidence="1" id="KW-1133">Transmembrane helix</keyword>
<dbReference type="Gene3D" id="3.40.50.2000">
    <property type="entry name" value="Glycogen Phosphorylase B"/>
    <property type="match status" value="2"/>
</dbReference>
<dbReference type="SUPFAM" id="SSF53756">
    <property type="entry name" value="UDP-Glycosyltransferase/glycogen phosphorylase"/>
    <property type="match status" value="1"/>
</dbReference>
<dbReference type="GeneID" id="301360983"/>
<sequence length="374" mass="42350">MKKIAIIAPKDSETNGIGSYTRDLSESIERNSEHTKEKILTEIVHLPHKSKNPLRYIRAVFQSYQTGDIVHIQHEYGLFGTGAVYMIPFFLSLLIAKKIFTIPIVITIHEGLNPDLVSGHLQEIKKYYILFLNGMIVASSDEIIFLSTQSRDRFQVRSGSVDSQIIPHGSPISQTYNMSKEIARKKLGIDTESTLIVQPGYISKQKGNHLLIEIAEELPEYNFMIAGGTSTSSTPYSEYLRENAPSNLEITGHLPEERFHAAFIAGDIAVLPYKTVEMSGIVNRVNQSGIFNWCAAYTLPVVASDCESFCSINEDWDCIELAKEGDPSDFSKKIKSLIKSDQHQDYLRERLRQYRDNHSFRSVASKHDILYRQL</sequence>
<accession>A0A481RIP4</accession>
<feature type="transmembrane region" description="Helical" evidence="1">
    <location>
        <begin position="83"/>
        <end position="108"/>
    </location>
</feature>
<reference evidence="4" key="1">
    <citation type="submission" date="2019-01" db="EMBL/GenBank/DDBJ databases">
        <title>Complete genome of Halorubrum ezzemoulense strain FB21.</title>
        <authorList>
            <person name="Feng Y."/>
            <person name="Louyakis A.S."/>
            <person name="Papke R.T."/>
            <person name="Gogarten J.P."/>
        </authorList>
    </citation>
    <scope>NUCLEOTIDE SEQUENCE [LARGE SCALE GENOMIC DNA]</scope>
    <source>
        <strain evidence="4">Fb21</strain>
    </source>
</reference>
<keyword evidence="3" id="KW-0808">Transferase</keyword>
<dbReference type="InterPro" id="IPR001296">
    <property type="entry name" value="Glyco_trans_1"/>
</dbReference>
<proteinExistence type="predicted"/>
<dbReference type="PANTHER" id="PTHR45947:SF3">
    <property type="entry name" value="SULFOQUINOVOSYL TRANSFERASE SQD2"/>
    <property type="match status" value="1"/>
</dbReference>
<protein>
    <submittedName>
        <fullName evidence="3">Glycosyltransferase</fullName>
    </submittedName>
</protein>
<evidence type="ECO:0000259" key="2">
    <source>
        <dbReference type="Pfam" id="PF00534"/>
    </source>
</evidence>
<dbReference type="Proteomes" id="UP000293073">
    <property type="component" value="Chromosome"/>
</dbReference>
<evidence type="ECO:0000256" key="1">
    <source>
        <dbReference type="SAM" id="Phobius"/>
    </source>
</evidence>
<organism evidence="3 4">
    <name type="scientific">Halorubrum ezzemoulense</name>
    <name type="common">Halorubrum chaoviator</name>
    <dbReference type="NCBI Taxonomy" id="337243"/>
    <lineage>
        <taxon>Archaea</taxon>
        <taxon>Methanobacteriati</taxon>
        <taxon>Methanobacteriota</taxon>
        <taxon>Stenosarchaea group</taxon>
        <taxon>Halobacteria</taxon>
        <taxon>Halobacteriales</taxon>
        <taxon>Haloferacaceae</taxon>
        <taxon>Halorubrum</taxon>
    </lineage>
</organism>
<evidence type="ECO:0000313" key="3">
    <source>
        <dbReference type="EMBL" id="QAY21073.1"/>
    </source>
</evidence>
<dbReference type="AlphaFoldDB" id="A0A481RIP4"/>
<dbReference type="KEGG" id="hezz:EO776_14160"/>
<evidence type="ECO:0000313" key="4">
    <source>
        <dbReference type="Proteomes" id="UP000293073"/>
    </source>
</evidence>
<dbReference type="EMBL" id="CP034940">
    <property type="protein sequence ID" value="QAY21073.1"/>
    <property type="molecule type" value="Genomic_DNA"/>
</dbReference>
<dbReference type="InterPro" id="IPR050194">
    <property type="entry name" value="Glycosyltransferase_grp1"/>
</dbReference>
<keyword evidence="1" id="KW-0812">Transmembrane</keyword>
<feature type="domain" description="Glycosyl transferase family 1" evidence="2">
    <location>
        <begin position="180"/>
        <end position="352"/>
    </location>
</feature>
<dbReference type="PANTHER" id="PTHR45947">
    <property type="entry name" value="SULFOQUINOVOSYL TRANSFERASE SQD2"/>
    <property type="match status" value="1"/>
</dbReference>
<keyword evidence="1" id="KW-0472">Membrane</keyword>
<gene>
    <name evidence="3" type="ORF">EO776_14160</name>
</gene>